<gene>
    <name evidence="2" type="ORF">SH1V18_08000</name>
</gene>
<sequence>MKKVNIYREAREKFNENSPCPLNREEAADRLHVSAATLGRYETGENQPSPEIVYAMSKVYENPVLRRKHCSECCLIGKEDHPYTAPKTLFESGYGLINANRVLDTFKNELFEVLADGIVDKNEIIRLRQMIPRIKNIQKLLSDIEIEIEKHSLKYDIDGK</sequence>
<dbReference type="Gene3D" id="1.10.260.40">
    <property type="entry name" value="lambda repressor-like DNA-binding domains"/>
    <property type="match status" value="1"/>
</dbReference>
<accession>A0A9W6DDK4</accession>
<name>A0A9W6DDK4_9FIRM</name>
<evidence type="ECO:0000313" key="2">
    <source>
        <dbReference type="EMBL" id="GKX28320.1"/>
    </source>
</evidence>
<dbReference type="AlphaFoldDB" id="A0A9W6DDK4"/>
<feature type="domain" description="HTH cro/C1-type" evidence="1">
    <location>
        <begin position="22"/>
        <end position="67"/>
    </location>
</feature>
<evidence type="ECO:0000259" key="1">
    <source>
        <dbReference type="PROSITE" id="PS50943"/>
    </source>
</evidence>
<evidence type="ECO:0000313" key="3">
    <source>
        <dbReference type="Proteomes" id="UP001144256"/>
    </source>
</evidence>
<dbReference type="Proteomes" id="UP001144256">
    <property type="component" value="Unassembled WGS sequence"/>
</dbReference>
<dbReference type="PROSITE" id="PS50943">
    <property type="entry name" value="HTH_CROC1"/>
    <property type="match status" value="1"/>
</dbReference>
<dbReference type="GO" id="GO:0003677">
    <property type="term" value="F:DNA binding"/>
    <property type="evidence" value="ECO:0007669"/>
    <property type="project" value="InterPro"/>
</dbReference>
<dbReference type="SUPFAM" id="SSF47413">
    <property type="entry name" value="lambda repressor-like DNA-binding domains"/>
    <property type="match status" value="1"/>
</dbReference>
<dbReference type="SMART" id="SM00530">
    <property type="entry name" value="HTH_XRE"/>
    <property type="match status" value="1"/>
</dbReference>
<dbReference type="CDD" id="cd00093">
    <property type="entry name" value="HTH_XRE"/>
    <property type="match status" value="1"/>
</dbReference>
<comment type="caution">
    <text evidence="2">The sequence shown here is derived from an EMBL/GenBank/DDBJ whole genome shotgun (WGS) entry which is preliminary data.</text>
</comment>
<organism evidence="2 3">
    <name type="scientific">Vallitalea longa</name>
    <dbReference type="NCBI Taxonomy" id="2936439"/>
    <lineage>
        <taxon>Bacteria</taxon>
        <taxon>Bacillati</taxon>
        <taxon>Bacillota</taxon>
        <taxon>Clostridia</taxon>
        <taxon>Lachnospirales</taxon>
        <taxon>Vallitaleaceae</taxon>
        <taxon>Vallitalea</taxon>
    </lineage>
</organism>
<reference evidence="2" key="1">
    <citation type="submission" date="2022-06" db="EMBL/GenBank/DDBJ databases">
        <title>Vallitalea longa sp. nov., an anaerobic bacterium isolated from marine sediment.</title>
        <authorList>
            <person name="Hirano S."/>
            <person name="Terahara T."/>
            <person name="Mori K."/>
            <person name="Hamada M."/>
            <person name="Matsumoto R."/>
            <person name="Kobayashi T."/>
        </authorList>
    </citation>
    <scope>NUCLEOTIDE SEQUENCE</scope>
    <source>
        <strain evidence="2">SH18-1</strain>
    </source>
</reference>
<dbReference type="EMBL" id="BRLB01000001">
    <property type="protein sequence ID" value="GKX28320.1"/>
    <property type="molecule type" value="Genomic_DNA"/>
</dbReference>
<proteinExistence type="predicted"/>
<protein>
    <recommendedName>
        <fullName evidence="1">HTH cro/C1-type domain-containing protein</fullName>
    </recommendedName>
</protein>
<dbReference type="InterPro" id="IPR001387">
    <property type="entry name" value="Cro/C1-type_HTH"/>
</dbReference>
<dbReference type="InterPro" id="IPR010982">
    <property type="entry name" value="Lambda_DNA-bd_dom_sf"/>
</dbReference>
<keyword evidence="3" id="KW-1185">Reference proteome</keyword>
<dbReference type="RefSeq" id="WP_281812464.1">
    <property type="nucleotide sequence ID" value="NZ_BRLB01000001.1"/>
</dbReference>
<dbReference type="Pfam" id="PF01381">
    <property type="entry name" value="HTH_3"/>
    <property type="match status" value="1"/>
</dbReference>